<keyword evidence="2 4" id="KW-0808">Transferase</keyword>
<organism evidence="4 5">
    <name type="scientific">Enterococcus durans</name>
    <dbReference type="NCBI Taxonomy" id="53345"/>
    <lineage>
        <taxon>Bacteria</taxon>
        <taxon>Bacillati</taxon>
        <taxon>Bacillota</taxon>
        <taxon>Bacilli</taxon>
        <taxon>Lactobacillales</taxon>
        <taxon>Enterococcaceae</taxon>
        <taxon>Enterococcus</taxon>
    </lineage>
</organism>
<evidence type="ECO:0000313" key="5">
    <source>
        <dbReference type="Proteomes" id="UP000254070"/>
    </source>
</evidence>
<accession>A0A377KLQ6</accession>
<dbReference type="EC" id="2.4.1.212" evidence="4"/>
<evidence type="ECO:0000259" key="3">
    <source>
        <dbReference type="Pfam" id="PF00535"/>
    </source>
</evidence>
<dbReference type="GO" id="GO:0050501">
    <property type="term" value="F:hyaluronan synthase activity"/>
    <property type="evidence" value="ECO:0007669"/>
    <property type="project" value="UniProtKB-EC"/>
</dbReference>
<dbReference type="PANTHER" id="PTHR22916:SF51">
    <property type="entry name" value="GLYCOSYLTRANSFERASE EPSH-RELATED"/>
    <property type="match status" value="1"/>
</dbReference>
<keyword evidence="1 4" id="KW-0328">Glycosyltransferase</keyword>
<gene>
    <name evidence="4" type="primary">hyaD_2</name>
    <name evidence="4" type="ORF">NCTC8129_01900</name>
</gene>
<dbReference type="Proteomes" id="UP000254070">
    <property type="component" value="Unassembled WGS sequence"/>
</dbReference>
<dbReference type="CDD" id="cd00761">
    <property type="entry name" value="Glyco_tranf_GTA_type"/>
    <property type="match status" value="1"/>
</dbReference>
<sequence>MCEISIIVPIYNVEQYLRKCVDSILAQTFTDFEVILVDDGSPDNSGAICDEYEKLDSRVRVIHKENGGLSDARNAGIEIAKGKYLGFVDSDDFIDKDMYEILYNDIISYKADISSIEIVSVYDEKYHYKNLPKKKVLLNQEEAVKAVLEGTQLYAYAWNKLYRRELFDKVRFFKGKTFEDAYIIIDILLQSERIVVSNDEKYFYLQRVDSIMGKNFSNKTLDVIEAWKYNKDNILNNFSDLSDSYKRRMCWAHFYVLDKLILSDNYMDIPQTKQIISFLKKNKKFILTYKGFTKSRKLSMLTLLLSNKWYKKLVEKKLNNRKY</sequence>
<dbReference type="Gene3D" id="3.90.550.10">
    <property type="entry name" value="Spore Coat Polysaccharide Biosynthesis Protein SpsA, Chain A"/>
    <property type="match status" value="1"/>
</dbReference>
<dbReference type="EMBL" id="UGIF01000002">
    <property type="protein sequence ID" value="STP29692.1"/>
    <property type="molecule type" value="Genomic_DNA"/>
</dbReference>
<evidence type="ECO:0000313" key="4">
    <source>
        <dbReference type="EMBL" id="STP29692.1"/>
    </source>
</evidence>
<name>A0A377KLQ6_9ENTE</name>
<dbReference type="InterPro" id="IPR029044">
    <property type="entry name" value="Nucleotide-diphossugar_trans"/>
</dbReference>
<dbReference type="RefSeq" id="WP_115235384.1">
    <property type="nucleotide sequence ID" value="NZ_UGIF01000002.1"/>
</dbReference>
<dbReference type="InterPro" id="IPR001173">
    <property type="entry name" value="Glyco_trans_2-like"/>
</dbReference>
<protein>
    <submittedName>
        <fullName evidence="4">Glycosyl transferase, family 2</fullName>
        <ecNumber evidence="4">2.4.1.212</ecNumber>
    </submittedName>
</protein>
<proteinExistence type="predicted"/>
<evidence type="ECO:0000256" key="2">
    <source>
        <dbReference type="ARBA" id="ARBA00022679"/>
    </source>
</evidence>
<reference evidence="4 5" key="1">
    <citation type="submission" date="2018-06" db="EMBL/GenBank/DDBJ databases">
        <authorList>
            <consortium name="Pathogen Informatics"/>
            <person name="Doyle S."/>
        </authorList>
    </citation>
    <scope>NUCLEOTIDE SEQUENCE [LARGE SCALE GENOMIC DNA]</scope>
    <source>
        <strain evidence="4 5">NCTC8129</strain>
    </source>
</reference>
<dbReference type="SUPFAM" id="SSF53448">
    <property type="entry name" value="Nucleotide-diphospho-sugar transferases"/>
    <property type="match status" value="1"/>
</dbReference>
<dbReference type="PANTHER" id="PTHR22916">
    <property type="entry name" value="GLYCOSYLTRANSFERASE"/>
    <property type="match status" value="1"/>
</dbReference>
<evidence type="ECO:0000256" key="1">
    <source>
        <dbReference type="ARBA" id="ARBA00022676"/>
    </source>
</evidence>
<dbReference type="Pfam" id="PF00535">
    <property type="entry name" value="Glycos_transf_2"/>
    <property type="match status" value="1"/>
</dbReference>
<feature type="domain" description="Glycosyltransferase 2-like" evidence="3">
    <location>
        <begin position="5"/>
        <end position="170"/>
    </location>
</feature>
<dbReference type="AlphaFoldDB" id="A0A377KLQ6"/>